<dbReference type="OrthoDB" id="5336565at2759"/>
<evidence type="ECO:0000313" key="3">
    <source>
        <dbReference type="Proteomes" id="UP000799423"/>
    </source>
</evidence>
<protein>
    <submittedName>
        <fullName evidence="2">Uncharacterized protein</fullName>
    </submittedName>
</protein>
<sequence>MSPDSTSTRPRKRQCPDPPEQTGTSQPLSKKQRLNHTGGSRPAPAFWDNLTKLWLTKRALEELDRRNSQAALSLPHLSRRRARRPVTRKFRAEQKANTQVAYCTDYLPRCSPSTLKNIRVLARHGGPDLSDLRNYPEPVRHIDFIMSSSQSARSRQRRSATSPSSRPTTSTTRTKSTGVYDRDFQQHLVDHAVYPQGYRRLDGNAPAKPENWKEVHQILELHRPSLSPSRFADEEYEQFVQADADASKEKQVSESVIPIIEGKTRDAKCRSGGIPFTNLDHLTDGTLKPGNPDVYYGARPEQLSRKVRDELNDQIIPSTQHDLPTVPNFFLAAKGPDGSAAVAKRQACYDGALGARGMHRLLSYGQGEPVYNNAATITSIYHDGTLKMYTSHIAPPPSAGDRPEYHMTQVNTWGLTGNLEACQNGLRAYRNAQDWCKEQRDKAIRQANERANSIEAVTPTSDAAASPALSFVTAVSETEVFTIRQESRTSLEESDSSEDLAVHRFPAKRPNKRLERAKTLKRRHVNVTAEQSEPVVDGKR</sequence>
<gene>
    <name evidence="2" type="ORF">T440DRAFT_523705</name>
</gene>
<evidence type="ECO:0000256" key="1">
    <source>
        <dbReference type="SAM" id="MobiDB-lite"/>
    </source>
</evidence>
<keyword evidence="3" id="KW-1185">Reference proteome</keyword>
<feature type="compositionally biased region" description="Low complexity" evidence="1">
    <location>
        <begin position="147"/>
        <end position="174"/>
    </location>
</feature>
<dbReference type="Proteomes" id="UP000799423">
    <property type="component" value="Unassembled WGS sequence"/>
</dbReference>
<reference evidence="2" key="1">
    <citation type="submission" date="2020-01" db="EMBL/GenBank/DDBJ databases">
        <authorList>
            <consortium name="DOE Joint Genome Institute"/>
            <person name="Haridas S."/>
            <person name="Albert R."/>
            <person name="Binder M."/>
            <person name="Bloem J."/>
            <person name="Labutti K."/>
            <person name="Salamov A."/>
            <person name="Andreopoulos B."/>
            <person name="Baker S.E."/>
            <person name="Barry K."/>
            <person name="Bills G."/>
            <person name="Bluhm B.H."/>
            <person name="Cannon C."/>
            <person name="Castanera R."/>
            <person name="Culley D.E."/>
            <person name="Daum C."/>
            <person name="Ezra D."/>
            <person name="Gonzalez J.B."/>
            <person name="Henrissat B."/>
            <person name="Kuo A."/>
            <person name="Liang C."/>
            <person name="Lipzen A."/>
            <person name="Lutzoni F."/>
            <person name="Magnuson J."/>
            <person name="Mondo S."/>
            <person name="Nolan M."/>
            <person name="Ohm R."/>
            <person name="Pangilinan J."/>
            <person name="Park H.-J."/>
            <person name="Ramirez L."/>
            <person name="Alfaro M."/>
            <person name="Sun H."/>
            <person name="Tritt A."/>
            <person name="Yoshinaga Y."/>
            <person name="Zwiers L.-H."/>
            <person name="Turgeon B.G."/>
            <person name="Goodwin S.B."/>
            <person name="Spatafora J.W."/>
            <person name="Crous P.W."/>
            <person name="Grigoriev I.V."/>
        </authorList>
    </citation>
    <scope>NUCLEOTIDE SEQUENCE</scope>
    <source>
        <strain evidence="2">IPT5</strain>
    </source>
</reference>
<evidence type="ECO:0000313" key="2">
    <source>
        <dbReference type="EMBL" id="KAF2844171.1"/>
    </source>
</evidence>
<dbReference type="EMBL" id="MU006407">
    <property type="protein sequence ID" value="KAF2844171.1"/>
    <property type="molecule type" value="Genomic_DNA"/>
</dbReference>
<name>A0A6A7AM13_9PLEO</name>
<feature type="region of interest" description="Disordered" evidence="1">
    <location>
        <begin position="146"/>
        <end position="180"/>
    </location>
</feature>
<dbReference type="AlphaFoldDB" id="A0A6A7AM13"/>
<accession>A0A6A7AM13</accession>
<feature type="region of interest" description="Disordered" evidence="1">
    <location>
        <begin position="486"/>
        <end position="513"/>
    </location>
</feature>
<organism evidence="2 3">
    <name type="scientific">Plenodomus tracheiphilus IPT5</name>
    <dbReference type="NCBI Taxonomy" id="1408161"/>
    <lineage>
        <taxon>Eukaryota</taxon>
        <taxon>Fungi</taxon>
        <taxon>Dikarya</taxon>
        <taxon>Ascomycota</taxon>
        <taxon>Pezizomycotina</taxon>
        <taxon>Dothideomycetes</taxon>
        <taxon>Pleosporomycetidae</taxon>
        <taxon>Pleosporales</taxon>
        <taxon>Pleosporineae</taxon>
        <taxon>Leptosphaeriaceae</taxon>
        <taxon>Plenodomus</taxon>
    </lineage>
</organism>
<feature type="region of interest" description="Disordered" evidence="1">
    <location>
        <begin position="1"/>
        <end position="43"/>
    </location>
</feature>
<proteinExistence type="predicted"/>